<organism evidence="2 4">
    <name type="scientific">Trichuris muris</name>
    <name type="common">Mouse whipworm</name>
    <dbReference type="NCBI Taxonomy" id="70415"/>
    <lineage>
        <taxon>Eukaryota</taxon>
        <taxon>Metazoa</taxon>
        <taxon>Ecdysozoa</taxon>
        <taxon>Nematoda</taxon>
        <taxon>Enoplea</taxon>
        <taxon>Dorylaimia</taxon>
        <taxon>Trichinellida</taxon>
        <taxon>Trichuridae</taxon>
        <taxon>Trichuris</taxon>
    </lineage>
</organism>
<evidence type="ECO:0000256" key="1">
    <source>
        <dbReference type="SAM" id="Phobius"/>
    </source>
</evidence>
<name>A0A5S6QUN9_TRIMR</name>
<keyword evidence="2" id="KW-1185">Reference proteome</keyword>
<evidence type="ECO:0000313" key="2">
    <source>
        <dbReference type="Proteomes" id="UP000046395"/>
    </source>
</evidence>
<accession>A0A5S6QUN9</accession>
<keyword evidence="1" id="KW-0472">Membrane</keyword>
<proteinExistence type="predicted"/>
<dbReference type="Proteomes" id="UP000046395">
    <property type="component" value="Unassembled WGS sequence"/>
</dbReference>
<dbReference type="AlphaFoldDB" id="A0A5S6QUN9"/>
<keyword evidence="1" id="KW-0812">Transmembrane</keyword>
<keyword evidence="1" id="KW-1133">Transmembrane helix</keyword>
<feature type="transmembrane region" description="Helical" evidence="1">
    <location>
        <begin position="42"/>
        <end position="68"/>
    </location>
</feature>
<sequence length="74" mass="7928">MAVIGIQDDLSVDKLAPVISYEDPLYSNDRGNNGLPKKQDNALGHAIVGISLAIYACLVLLVAINWAMRAGDDM</sequence>
<dbReference type="WBParaSite" id="TMUE_0000000288.1">
    <property type="protein sequence ID" value="TMUE_0000000288.1"/>
    <property type="gene ID" value="WBGene00296229"/>
</dbReference>
<evidence type="ECO:0000313" key="3">
    <source>
        <dbReference type="WBParaSite" id="TMUE_0000000288.1"/>
    </source>
</evidence>
<evidence type="ECO:0000313" key="4">
    <source>
        <dbReference type="WBParaSite" id="TMUE_3000010854.1"/>
    </source>
</evidence>
<dbReference type="WBParaSite" id="TMUE_3000010854.1">
    <property type="protein sequence ID" value="TMUE_3000010854.1"/>
    <property type="gene ID" value="WBGene00287110"/>
</dbReference>
<reference evidence="2" key="2">
    <citation type="submission" date="2014-03" db="EMBL/GenBank/DDBJ databases">
        <title>The whipworm genome and dual-species transcriptomics of an intimate host-pathogen interaction.</title>
        <authorList>
            <person name="Foth B.J."/>
            <person name="Tsai I.J."/>
            <person name="Reid A.J."/>
            <person name="Bancroft A.J."/>
            <person name="Nichol S."/>
            <person name="Tracey A."/>
            <person name="Holroyd N."/>
            <person name="Cotton J.A."/>
            <person name="Stanley E.J."/>
            <person name="Zarowiecki M."/>
            <person name="Liu J.Z."/>
            <person name="Huckvale T."/>
            <person name="Cooper P.J."/>
            <person name="Grencis R.K."/>
            <person name="Berriman M."/>
        </authorList>
    </citation>
    <scope>NUCLEOTIDE SEQUENCE [LARGE SCALE GENOMIC DNA]</scope>
    <source>
        <strain evidence="2">Edinburgh</strain>
    </source>
</reference>
<reference evidence="2" key="1">
    <citation type="submission" date="2013-11" db="EMBL/GenBank/DDBJ databases">
        <authorList>
            <person name="Aslett M."/>
        </authorList>
    </citation>
    <scope>NUCLEOTIDE SEQUENCE [LARGE SCALE GENOMIC DNA]</scope>
    <source>
        <strain evidence="2">Edinburgh</strain>
    </source>
</reference>
<reference evidence="3 4" key="3">
    <citation type="submission" date="2019-12" db="UniProtKB">
        <authorList>
            <consortium name="WormBaseParasite"/>
        </authorList>
    </citation>
    <scope>IDENTIFICATION</scope>
</reference>
<protein>
    <submittedName>
        <fullName evidence="3 4">Uncharacterized protein</fullName>
    </submittedName>
</protein>